<sequence length="91" mass="9266">MQSAARHATPSHDSLAATAARALQSVESAARAKAPNQSRLPRQPRPLDGITATGLAALGVPPAVRMAGRGAASLSDLVEAVRAETSWAAMP</sequence>
<feature type="non-terminal residue" evidence="2">
    <location>
        <position position="91"/>
    </location>
</feature>
<evidence type="ECO:0000256" key="1">
    <source>
        <dbReference type="SAM" id="MobiDB-lite"/>
    </source>
</evidence>
<name>A0ABS0J8Y0_9BACT</name>
<protein>
    <submittedName>
        <fullName evidence="2">Response regulator</fullName>
    </submittedName>
</protein>
<accession>A0ABS0J8Y0</accession>
<organism evidence="2 3">
    <name type="scientific">Nitratidesulfovibrio oxamicus</name>
    <dbReference type="NCBI Taxonomy" id="32016"/>
    <lineage>
        <taxon>Bacteria</taxon>
        <taxon>Pseudomonadati</taxon>
        <taxon>Thermodesulfobacteriota</taxon>
        <taxon>Desulfovibrionia</taxon>
        <taxon>Desulfovibrionales</taxon>
        <taxon>Desulfovibrionaceae</taxon>
        <taxon>Nitratidesulfovibrio</taxon>
    </lineage>
</organism>
<gene>
    <name evidence="2" type="ORF">FVW20_18360</name>
</gene>
<proteinExistence type="predicted"/>
<reference evidence="2 3" key="1">
    <citation type="submission" date="2019-08" db="EMBL/GenBank/DDBJ databases">
        <authorList>
            <person name="Luo N."/>
        </authorList>
    </citation>
    <scope>NUCLEOTIDE SEQUENCE [LARGE SCALE GENOMIC DNA]</scope>
    <source>
        <strain evidence="2 3">NCIMB 9442</strain>
    </source>
</reference>
<evidence type="ECO:0000313" key="2">
    <source>
        <dbReference type="EMBL" id="MBG3878904.1"/>
    </source>
</evidence>
<dbReference type="Proteomes" id="UP001194469">
    <property type="component" value="Unassembled WGS sequence"/>
</dbReference>
<dbReference type="EMBL" id="VRYY01000770">
    <property type="protein sequence ID" value="MBG3878904.1"/>
    <property type="molecule type" value="Genomic_DNA"/>
</dbReference>
<evidence type="ECO:0000313" key="3">
    <source>
        <dbReference type="Proteomes" id="UP001194469"/>
    </source>
</evidence>
<feature type="region of interest" description="Disordered" evidence="1">
    <location>
        <begin position="1"/>
        <end position="49"/>
    </location>
</feature>
<keyword evidence="3" id="KW-1185">Reference proteome</keyword>
<comment type="caution">
    <text evidence="2">The sequence shown here is derived from an EMBL/GenBank/DDBJ whole genome shotgun (WGS) entry which is preliminary data.</text>
</comment>